<keyword evidence="1" id="KW-0548">Nucleotidyltransferase</keyword>
<comment type="caution">
    <text evidence="1">The sequence shown here is derived from an EMBL/GenBank/DDBJ whole genome shotgun (WGS) entry which is preliminary data.</text>
</comment>
<dbReference type="InterPro" id="IPR029044">
    <property type="entry name" value="Nucleotide-diphossugar_trans"/>
</dbReference>
<dbReference type="SUPFAM" id="SSF53448">
    <property type="entry name" value="Nucleotide-diphospho-sugar transferases"/>
    <property type="match status" value="1"/>
</dbReference>
<dbReference type="PANTHER" id="PTHR21485">
    <property type="entry name" value="HAD SUPERFAMILY MEMBERS CMAS AND KDSC"/>
    <property type="match status" value="1"/>
</dbReference>
<name>A0AAI9CWX9_9VIBR</name>
<dbReference type="GO" id="GO:0008781">
    <property type="term" value="F:N-acylneuraminate cytidylyltransferase activity"/>
    <property type="evidence" value="ECO:0007669"/>
    <property type="project" value="TreeGrafter"/>
</dbReference>
<evidence type="ECO:0000313" key="1">
    <source>
        <dbReference type="EMBL" id="ELN6933927.1"/>
    </source>
</evidence>
<accession>A0AAI9CWX9</accession>
<proteinExistence type="predicted"/>
<evidence type="ECO:0000313" key="2">
    <source>
        <dbReference type="Proteomes" id="UP001253463"/>
    </source>
</evidence>
<dbReference type="EMBL" id="ABNSCA010000011">
    <property type="protein sequence ID" value="ELN6933927.1"/>
    <property type="molecule type" value="Genomic_DNA"/>
</dbReference>
<reference evidence="1" key="1">
    <citation type="submission" date="2023-10" db="EMBL/GenBank/DDBJ databases">
        <authorList>
            <consortium name="PulseNet: The National Subtyping Network for Foodborne Disease Surveillance"/>
        </authorList>
    </citation>
    <scope>NUCLEOTIDE SEQUENCE</scope>
    <source>
        <strain evidence="1">PNUSAV004886</strain>
    </source>
</reference>
<dbReference type="PANTHER" id="PTHR21485:SF6">
    <property type="entry name" value="N-ACYLNEURAMINATE CYTIDYLYLTRANSFERASE-RELATED"/>
    <property type="match status" value="1"/>
</dbReference>
<dbReference type="Gene3D" id="3.90.550.10">
    <property type="entry name" value="Spore Coat Polysaccharide Biosynthesis Protein SpsA, Chain A"/>
    <property type="match status" value="1"/>
</dbReference>
<gene>
    <name evidence="1" type="primary">pseF</name>
    <name evidence="1" type="ORF">RZY48_003377</name>
</gene>
<dbReference type="Proteomes" id="UP001253463">
    <property type="component" value="Unassembled WGS sequence"/>
</dbReference>
<organism evidence="1 2">
    <name type="scientific">Vibrio navarrensis</name>
    <dbReference type="NCBI Taxonomy" id="29495"/>
    <lineage>
        <taxon>Bacteria</taxon>
        <taxon>Pseudomonadati</taxon>
        <taxon>Pseudomonadota</taxon>
        <taxon>Gammaproteobacteria</taxon>
        <taxon>Vibrionales</taxon>
        <taxon>Vibrionaceae</taxon>
        <taxon>Vibrio</taxon>
    </lineage>
</organism>
<dbReference type="InterPro" id="IPR020039">
    <property type="entry name" value="PseF"/>
</dbReference>
<dbReference type="AlphaFoldDB" id="A0AAI9CWX9"/>
<sequence length="233" mass="25978">MKIAIIPARGGSKRIPRKNIKAFHGKPMIAYSIEAALASGCFDKVIVSTDDAEIAQVAQAHGAEVPFLRPTDISDDYATTMDVMAHAIHWCQNEGWDIEAVCCLYATAPFVRPEDLQQGYALLQETGVQFVFSATSFPFPIQRAIKLGQDGGVSMFAPENEQVRSQDLEEAYHDAGQFYWGQTDAFVEKRSVFSSHSRIVLLPRKRVQDIDTLEDWEFAESLFTALKLVKSQS</sequence>
<dbReference type="InterPro" id="IPR050793">
    <property type="entry name" value="CMP-NeuNAc_synthase"/>
</dbReference>
<dbReference type="CDD" id="cd02513">
    <property type="entry name" value="CMP-NeuAc_Synthase"/>
    <property type="match status" value="1"/>
</dbReference>
<dbReference type="EC" id="2.7.7.81" evidence="1"/>
<dbReference type="InterPro" id="IPR003329">
    <property type="entry name" value="Cytidylyl_trans"/>
</dbReference>
<protein>
    <submittedName>
        <fullName evidence="1">Pseudaminic acid cytidylyltransferase</fullName>
        <ecNumber evidence="1">2.7.7.81</ecNumber>
    </submittedName>
</protein>
<keyword evidence="1" id="KW-0808">Transferase</keyword>
<dbReference type="Pfam" id="PF02348">
    <property type="entry name" value="CTP_transf_3"/>
    <property type="match status" value="1"/>
</dbReference>
<dbReference type="NCBIfam" id="TIGR03584">
    <property type="entry name" value="PseF"/>
    <property type="match status" value="1"/>
</dbReference>